<sequence length="570" mass="64997">MAEEAGTIRDSVAFRLVERVLQSVRMEPFLIAPYDLEQYRMMVGTLDTSRTKNRDDEALYVTYLKALSEAVSKIDITYHHSLLNNAAVADQYLRECLQMLVNNFTPPIVERNEVPTWAVSRKKDIFSHLCGSLKTISDTVPLAPRMLRDIIDRSMPKLFDNKAKMISFVECMLGLDTDRMGDLIGAILLAKVVDLLTELDVNITWEDILQEEHDKGIFEMELEDLDADDDGDGFGQAGTKVCLGGNACAEKLDGLMVVVCEHLKSLDRQRLYKEFVILKTIFRASLLRVHRSKFAQFIMFYTCSLDPKTLGEGFAVFLTDIVTEKKEDPISRLVDWCVDYCDHQSKREATPIPNHQLFYATCQAVMYVLCFRLRSIMDYPNLKSDLFHMPFGFLFRHRLEPLKVCLPSIVNEFLRQAKDAGLVAAFVDPAAEDAIESDLSRTFGGINRLDMFFPFDPYLLKESDRYIRPNFEFWSMVKTTYSDDTDDDDDELEDLDAPEMNVGSLDDHVEIDINSDDDDLEYSMNKMSITPHHSFLHQMAMDSDGGLSMPARIRPSTSPPSRWAMSGESP</sequence>
<protein>
    <recommendedName>
        <fullName evidence="5">RNA polymerase I-specific transcription initiation factor RRN3</fullName>
    </recommendedName>
</protein>
<dbReference type="Gramene" id="TraesWEE_scaffold_147740_01G000100.1">
    <property type="protein sequence ID" value="TraesWEE_scaffold_147740_01G000100.1"/>
    <property type="gene ID" value="TraesWEE_scaffold_147740_01G000100"/>
</dbReference>
<evidence type="ECO:0000256" key="1">
    <source>
        <dbReference type="ARBA" id="ARBA00010098"/>
    </source>
</evidence>
<dbReference type="PANTHER" id="PTHR12790">
    <property type="entry name" value="TRANSCRIPTION INITIATION FACTOR IA RRN3"/>
    <property type="match status" value="1"/>
</dbReference>
<evidence type="ECO:0000313" key="3">
    <source>
        <dbReference type="EnsemblPlants" id="TraesCS7D02G430000.1"/>
    </source>
</evidence>
<name>A0A3B6TWQ4_WHEAT</name>
<proteinExistence type="inferred from homology"/>
<reference evidence="3" key="1">
    <citation type="submission" date="2018-08" db="EMBL/GenBank/DDBJ databases">
        <authorList>
            <person name="Rossello M."/>
        </authorList>
    </citation>
    <scope>NUCLEOTIDE SEQUENCE [LARGE SCALE GENOMIC DNA]</scope>
    <source>
        <strain evidence="3">cv. Chinese Spring</strain>
    </source>
</reference>
<dbReference type="Gramene" id="TraesCS7D03G1017100.1">
    <property type="protein sequence ID" value="TraesCS7D03G1017100.1.CDS"/>
    <property type="gene ID" value="TraesCS7D03G1017100"/>
</dbReference>
<organism evidence="3">
    <name type="scientific">Triticum aestivum</name>
    <name type="common">Wheat</name>
    <dbReference type="NCBI Taxonomy" id="4565"/>
    <lineage>
        <taxon>Eukaryota</taxon>
        <taxon>Viridiplantae</taxon>
        <taxon>Streptophyta</taxon>
        <taxon>Embryophyta</taxon>
        <taxon>Tracheophyta</taxon>
        <taxon>Spermatophyta</taxon>
        <taxon>Magnoliopsida</taxon>
        <taxon>Liliopsida</taxon>
        <taxon>Poales</taxon>
        <taxon>Poaceae</taxon>
        <taxon>BOP clade</taxon>
        <taxon>Pooideae</taxon>
        <taxon>Triticodae</taxon>
        <taxon>Triticeae</taxon>
        <taxon>Triticinae</taxon>
        <taxon>Triticum</taxon>
    </lineage>
</organism>
<evidence type="ECO:0008006" key="5">
    <source>
        <dbReference type="Google" id="ProtNLM"/>
    </source>
</evidence>
<dbReference type="AlphaFoldDB" id="A0A3B6TWQ4"/>
<dbReference type="InterPro" id="IPR007991">
    <property type="entry name" value="RNA_pol_I_trans_ini_fac_RRN3"/>
</dbReference>
<evidence type="ECO:0000256" key="2">
    <source>
        <dbReference type="SAM" id="MobiDB-lite"/>
    </source>
</evidence>
<dbReference type="EnsemblPlants" id="TraesCS7D02G430000.1">
    <property type="protein sequence ID" value="TraesCS7D02G430000.1"/>
    <property type="gene ID" value="TraesCS7D02G430000"/>
</dbReference>
<dbReference type="GO" id="GO:0006361">
    <property type="term" value="P:transcription initiation at RNA polymerase I promoter"/>
    <property type="evidence" value="ECO:0007669"/>
    <property type="project" value="InterPro"/>
</dbReference>
<keyword evidence="4" id="KW-1185">Reference proteome</keyword>
<accession>A0A3B6TWQ4</accession>
<dbReference type="Proteomes" id="UP000019116">
    <property type="component" value="Chromosome 7D"/>
</dbReference>
<dbReference type="Gramene" id="TraesCS7D02G430000.1">
    <property type="protein sequence ID" value="TraesCS7D02G430000.1"/>
    <property type="gene ID" value="TraesCS7D02G430000"/>
</dbReference>
<dbReference type="GO" id="GO:0001181">
    <property type="term" value="F:RNA polymerase I general transcription initiation factor activity"/>
    <property type="evidence" value="ECO:0007669"/>
    <property type="project" value="InterPro"/>
</dbReference>
<gene>
    <name evidence="3" type="primary">LOC123163919</name>
</gene>
<comment type="similarity">
    <text evidence="1">Belongs to the RRN3 family.</text>
</comment>
<dbReference type="PANTHER" id="PTHR12790:SF0">
    <property type="entry name" value="RNA POLYMERASE I-SPECIFIC TRANSCRIPTION INITIATION FACTOR RRN3-RELATED"/>
    <property type="match status" value="1"/>
</dbReference>
<dbReference type="Pfam" id="PF05327">
    <property type="entry name" value="RRN3"/>
    <property type="match status" value="1"/>
</dbReference>
<evidence type="ECO:0000313" key="4">
    <source>
        <dbReference type="Proteomes" id="UP000019116"/>
    </source>
</evidence>
<reference evidence="3" key="2">
    <citation type="submission" date="2018-10" db="UniProtKB">
        <authorList>
            <consortium name="EnsemblPlants"/>
        </authorList>
    </citation>
    <scope>IDENTIFICATION</scope>
</reference>
<feature type="region of interest" description="Disordered" evidence="2">
    <location>
        <begin position="544"/>
        <end position="570"/>
    </location>
</feature>